<sequence length="201" mass="21649">MEEDGTAWYADGAPGTQSVLQDGPSDMHLKDETPLEGPLDTHTPMDAADSNALTAINVEAHVTSGQQVEGQQGALLPLEEVDGFFTSLDSSGREHRPRYYSHAHNPSPSHALQQYPHNAHESFAEWCGGKLLSAGMTPSRGDHASRVINVQLREFCLDAAVSFEIGKKNYITLYLRGLAKPTTTTTTTKEAAAHTHGDAAP</sequence>
<keyword evidence="3" id="KW-1185">Reference proteome</keyword>
<dbReference type="AlphaFoldDB" id="A0A5B7DIU9"/>
<proteinExistence type="predicted"/>
<gene>
    <name evidence="2" type="ORF">E2C01_014047</name>
</gene>
<dbReference type="Proteomes" id="UP000324222">
    <property type="component" value="Unassembled WGS sequence"/>
</dbReference>
<dbReference type="EMBL" id="VSRR010000939">
    <property type="protein sequence ID" value="MPC21074.1"/>
    <property type="molecule type" value="Genomic_DNA"/>
</dbReference>
<protein>
    <submittedName>
        <fullName evidence="2">Uncharacterized protein</fullName>
    </submittedName>
</protein>
<evidence type="ECO:0000313" key="3">
    <source>
        <dbReference type="Proteomes" id="UP000324222"/>
    </source>
</evidence>
<organism evidence="2 3">
    <name type="scientific">Portunus trituberculatus</name>
    <name type="common">Swimming crab</name>
    <name type="synonym">Neptunus trituberculatus</name>
    <dbReference type="NCBI Taxonomy" id="210409"/>
    <lineage>
        <taxon>Eukaryota</taxon>
        <taxon>Metazoa</taxon>
        <taxon>Ecdysozoa</taxon>
        <taxon>Arthropoda</taxon>
        <taxon>Crustacea</taxon>
        <taxon>Multicrustacea</taxon>
        <taxon>Malacostraca</taxon>
        <taxon>Eumalacostraca</taxon>
        <taxon>Eucarida</taxon>
        <taxon>Decapoda</taxon>
        <taxon>Pleocyemata</taxon>
        <taxon>Brachyura</taxon>
        <taxon>Eubrachyura</taxon>
        <taxon>Portunoidea</taxon>
        <taxon>Portunidae</taxon>
        <taxon>Portuninae</taxon>
        <taxon>Portunus</taxon>
    </lineage>
</organism>
<feature type="region of interest" description="Disordered" evidence="1">
    <location>
        <begin position="1"/>
        <end position="37"/>
    </location>
</feature>
<dbReference type="OrthoDB" id="515401at2759"/>
<reference evidence="2 3" key="1">
    <citation type="submission" date="2019-05" db="EMBL/GenBank/DDBJ databases">
        <title>Another draft genome of Portunus trituberculatus and its Hox gene families provides insights of decapod evolution.</title>
        <authorList>
            <person name="Jeong J.-H."/>
            <person name="Song I."/>
            <person name="Kim S."/>
            <person name="Choi T."/>
            <person name="Kim D."/>
            <person name="Ryu S."/>
            <person name="Kim W."/>
        </authorList>
    </citation>
    <scope>NUCLEOTIDE SEQUENCE [LARGE SCALE GENOMIC DNA]</scope>
    <source>
        <tissue evidence="2">Muscle</tissue>
    </source>
</reference>
<evidence type="ECO:0000313" key="2">
    <source>
        <dbReference type="EMBL" id="MPC21074.1"/>
    </source>
</evidence>
<accession>A0A5B7DIU9</accession>
<name>A0A5B7DIU9_PORTR</name>
<feature type="region of interest" description="Disordered" evidence="1">
    <location>
        <begin position="87"/>
        <end position="111"/>
    </location>
</feature>
<comment type="caution">
    <text evidence="2">The sequence shown here is derived from an EMBL/GenBank/DDBJ whole genome shotgun (WGS) entry which is preliminary data.</text>
</comment>
<evidence type="ECO:0000256" key="1">
    <source>
        <dbReference type="SAM" id="MobiDB-lite"/>
    </source>
</evidence>